<feature type="domain" description="Reverse transcriptase" evidence="2">
    <location>
        <begin position="1"/>
        <end position="90"/>
    </location>
</feature>
<dbReference type="EMBL" id="RCMK01000499">
    <property type="protein sequence ID" value="KAG2925199.1"/>
    <property type="molecule type" value="Genomic_DNA"/>
</dbReference>
<dbReference type="PANTHER" id="PTHR24559">
    <property type="entry name" value="TRANSPOSON TY3-I GAG-POL POLYPROTEIN"/>
    <property type="match status" value="1"/>
</dbReference>
<dbReference type="OrthoDB" id="420169at2759"/>
<comment type="caution">
    <text evidence="4">The sequence shown here is derived from an EMBL/GenBank/DDBJ whole genome shotgun (WGS) entry which is preliminary data.</text>
</comment>
<evidence type="ECO:0000256" key="1">
    <source>
        <dbReference type="SAM" id="Phobius"/>
    </source>
</evidence>
<evidence type="ECO:0000313" key="4">
    <source>
        <dbReference type="EMBL" id="RAW24902.1"/>
    </source>
</evidence>
<evidence type="ECO:0000313" key="3">
    <source>
        <dbReference type="EMBL" id="KAG2925199.1"/>
    </source>
</evidence>
<keyword evidence="5" id="KW-1185">Reference proteome</keyword>
<dbReference type="VEuPathDB" id="FungiDB:PC110_g18683"/>
<sequence>MDIALGYWNVPMAEDSVGKTAFLCTYGLYEWLVLSFVLYYAVPAFERLVENVLVDLKWRIYLVYLDDCIVFSEDCSTHLVRLKQVLQRFRALVSSSR</sequence>
<dbReference type="Proteomes" id="UP000251314">
    <property type="component" value="Unassembled WGS sequence"/>
</dbReference>
<keyword evidence="1" id="KW-0472">Membrane</keyword>
<dbReference type="Proteomes" id="UP000736787">
    <property type="component" value="Unassembled WGS sequence"/>
</dbReference>
<proteinExistence type="predicted"/>
<organism evidence="4 5">
    <name type="scientific">Phytophthora cactorum</name>
    <dbReference type="NCBI Taxonomy" id="29920"/>
    <lineage>
        <taxon>Eukaryota</taxon>
        <taxon>Sar</taxon>
        <taxon>Stramenopiles</taxon>
        <taxon>Oomycota</taxon>
        <taxon>Peronosporomycetes</taxon>
        <taxon>Peronosporales</taxon>
        <taxon>Peronosporaceae</taxon>
        <taxon>Phytophthora</taxon>
    </lineage>
</organism>
<dbReference type="InterPro" id="IPR053134">
    <property type="entry name" value="RNA-dir_DNA_polymerase"/>
</dbReference>
<reference evidence="4 5" key="1">
    <citation type="submission" date="2018-01" db="EMBL/GenBank/DDBJ databases">
        <title>Draft genome of the strawberry crown rot pathogen Phytophthora cactorum.</title>
        <authorList>
            <person name="Armitage A.D."/>
            <person name="Lysoe E."/>
            <person name="Nellist C.F."/>
            <person name="Harrison R.J."/>
            <person name="Brurberg M.B."/>
        </authorList>
    </citation>
    <scope>NUCLEOTIDE SEQUENCE [LARGE SCALE GENOMIC DNA]</scope>
    <source>
        <strain evidence="4 5">10300</strain>
    </source>
</reference>
<dbReference type="AlphaFoldDB" id="A0A329RNI1"/>
<dbReference type="PANTHER" id="PTHR24559:SF444">
    <property type="entry name" value="REVERSE TRANSCRIPTASE DOMAIN-CONTAINING PROTEIN"/>
    <property type="match status" value="1"/>
</dbReference>
<reference evidence="3" key="2">
    <citation type="submission" date="2018-10" db="EMBL/GenBank/DDBJ databases">
        <title>Effector identification in a new, highly contiguous assembly of the strawberry crown rot pathogen Phytophthora cactorum.</title>
        <authorList>
            <person name="Armitage A.D."/>
            <person name="Nellist C.F."/>
            <person name="Bates H."/>
            <person name="Vickerstaff R.J."/>
            <person name="Harrison R.J."/>
        </authorList>
    </citation>
    <scope>NUCLEOTIDE SEQUENCE</scope>
    <source>
        <strain evidence="3">4040</strain>
    </source>
</reference>
<protein>
    <recommendedName>
        <fullName evidence="2">Reverse transcriptase domain-containing protein</fullName>
    </recommendedName>
</protein>
<accession>A0A329RNI1</accession>
<evidence type="ECO:0000313" key="5">
    <source>
        <dbReference type="Proteomes" id="UP000251314"/>
    </source>
</evidence>
<feature type="transmembrane region" description="Helical" evidence="1">
    <location>
        <begin position="20"/>
        <end position="42"/>
    </location>
</feature>
<dbReference type="InterPro" id="IPR000477">
    <property type="entry name" value="RT_dom"/>
</dbReference>
<dbReference type="Gene3D" id="3.30.70.270">
    <property type="match status" value="1"/>
</dbReference>
<dbReference type="InterPro" id="IPR043502">
    <property type="entry name" value="DNA/RNA_pol_sf"/>
</dbReference>
<gene>
    <name evidence="4" type="ORF">PC110_g18683</name>
    <name evidence="3" type="ORF">PC117_g15214</name>
</gene>
<dbReference type="STRING" id="29920.A0A329RNI1"/>
<dbReference type="EMBL" id="MJFZ01000820">
    <property type="protein sequence ID" value="RAW24902.1"/>
    <property type="molecule type" value="Genomic_DNA"/>
</dbReference>
<dbReference type="InterPro" id="IPR043128">
    <property type="entry name" value="Rev_trsase/Diguanyl_cyclase"/>
</dbReference>
<dbReference type="SUPFAM" id="SSF56672">
    <property type="entry name" value="DNA/RNA polymerases"/>
    <property type="match status" value="1"/>
</dbReference>
<keyword evidence="1" id="KW-1133">Transmembrane helix</keyword>
<dbReference type="Pfam" id="PF00078">
    <property type="entry name" value="RVT_1"/>
    <property type="match status" value="1"/>
</dbReference>
<name>A0A329RNI1_9STRA</name>
<evidence type="ECO:0000259" key="2">
    <source>
        <dbReference type="Pfam" id="PF00078"/>
    </source>
</evidence>
<keyword evidence="1" id="KW-0812">Transmembrane</keyword>